<evidence type="ECO:0000313" key="1">
    <source>
        <dbReference type="EMBL" id="PIL42235.1"/>
    </source>
</evidence>
<organism evidence="1 2">
    <name type="scientific">Massilia eurypsychrophila</name>
    <dbReference type="NCBI Taxonomy" id="1485217"/>
    <lineage>
        <taxon>Bacteria</taxon>
        <taxon>Pseudomonadati</taxon>
        <taxon>Pseudomonadota</taxon>
        <taxon>Betaproteobacteria</taxon>
        <taxon>Burkholderiales</taxon>
        <taxon>Oxalobacteraceae</taxon>
        <taxon>Telluria group</taxon>
        <taxon>Massilia</taxon>
    </lineage>
</organism>
<name>A0A2G8T859_9BURK</name>
<evidence type="ECO:0000313" key="2">
    <source>
        <dbReference type="Proteomes" id="UP000230390"/>
    </source>
</evidence>
<dbReference type="Proteomes" id="UP000230390">
    <property type="component" value="Unassembled WGS sequence"/>
</dbReference>
<dbReference type="EMBL" id="PDOC01000032">
    <property type="protein sequence ID" value="PIL42235.1"/>
    <property type="molecule type" value="Genomic_DNA"/>
</dbReference>
<dbReference type="OrthoDB" id="8756263at2"/>
<keyword evidence="2" id="KW-1185">Reference proteome</keyword>
<gene>
    <name evidence="1" type="ORF">CR105_25430</name>
</gene>
<dbReference type="AlphaFoldDB" id="A0A2G8T859"/>
<dbReference type="RefSeq" id="WP_099793526.1">
    <property type="nucleotide sequence ID" value="NZ_JBHLYV010000028.1"/>
</dbReference>
<accession>A0A2G8T859</accession>
<reference evidence="1 2" key="1">
    <citation type="submission" date="2017-10" db="EMBL/GenBank/DDBJ databases">
        <title>Massilia psychrophilum sp. nov., a novel purple-pigmented bacterium isolated from Tianshan glacier, Xinjiang Municipality, China.</title>
        <authorList>
            <person name="Wang H."/>
        </authorList>
    </citation>
    <scope>NUCLEOTIDE SEQUENCE [LARGE SCALE GENOMIC DNA]</scope>
    <source>
        <strain evidence="1 2">JCM 30074</strain>
    </source>
</reference>
<comment type="caution">
    <text evidence="1">The sequence shown here is derived from an EMBL/GenBank/DDBJ whole genome shotgun (WGS) entry which is preliminary data.</text>
</comment>
<protein>
    <submittedName>
        <fullName evidence="1">Uncharacterized protein</fullName>
    </submittedName>
</protein>
<proteinExistence type="predicted"/>
<sequence>MSCDQVGNLLLFKFSYREAKDSGVFVPASIVFWLLKHLPVNQDPNLLQPPAPPPIYQQDWDDQVTPRALSVQCRQFNDFIRMTIELDRKPNLTVLLDRGNVELMRQIMEHYQGDLINLDA</sequence>